<evidence type="ECO:0000313" key="2">
    <source>
        <dbReference type="Proteomes" id="UP000297245"/>
    </source>
</evidence>
<sequence length="58" mass="6259">MSTPMSEPTTAAAVLALKADVEQSPDAKLKDGEEGENLSGFPKFDDMTFVQIGLILFR</sequence>
<proteinExistence type="predicted"/>
<evidence type="ECO:0000313" key="1">
    <source>
        <dbReference type="EMBL" id="THU75566.1"/>
    </source>
</evidence>
<dbReference type="EMBL" id="ML181888">
    <property type="protein sequence ID" value="THU75566.1"/>
    <property type="molecule type" value="Genomic_DNA"/>
</dbReference>
<gene>
    <name evidence="1" type="ORF">K435DRAFT_880568</name>
</gene>
<name>A0A4S8KJA8_DENBC</name>
<keyword evidence="2" id="KW-1185">Reference proteome</keyword>
<accession>A0A4S8KJA8</accession>
<dbReference type="AlphaFoldDB" id="A0A4S8KJA8"/>
<dbReference type="Proteomes" id="UP000297245">
    <property type="component" value="Unassembled WGS sequence"/>
</dbReference>
<organism evidence="1 2">
    <name type="scientific">Dendrothele bispora (strain CBS 962.96)</name>
    <dbReference type="NCBI Taxonomy" id="1314807"/>
    <lineage>
        <taxon>Eukaryota</taxon>
        <taxon>Fungi</taxon>
        <taxon>Dikarya</taxon>
        <taxon>Basidiomycota</taxon>
        <taxon>Agaricomycotina</taxon>
        <taxon>Agaricomycetes</taxon>
        <taxon>Agaricomycetidae</taxon>
        <taxon>Agaricales</taxon>
        <taxon>Agaricales incertae sedis</taxon>
        <taxon>Dendrothele</taxon>
    </lineage>
</organism>
<protein>
    <submittedName>
        <fullName evidence="1">Uncharacterized protein</fullName>
    </submittedName>
</protein>
<reference evidence="1 2" key="1">
    <citation type="journal article" date="2019" name="Nat. Ecol. Evol.">
        <title>Megaphylogeny resolves global patterns of mushroom evolution.</title>
        <authorList>
            <person name="Varga T."/>
            <person name="Krizsan K."/>
            <person name="Foldi C."/>
            <person name="Dima B."/>
            <person name="Sanchez-Garcia M."/>
            <person name="Sanchez-Ramirez S."/>
            <person name="Szollosi G.J."/>
            <person name="Szarkandi J.G."/>
            <person name="Papp V."/>
            <person name="Albert L."/>
            <person name="Andreopoulos W."/>
            <person name="Angelini C."/>
            <person name="Antonin V."/>
            <person name="Barry K.W."/>
            <person name="Bougher N.L."/>
            <person name="Buchanan P."/>
            <person name="Buyck B."/>
            <person name="Bense V."/>
            <person name="Catcheside P."/>
            <person name="Chovatia M."/>
            <person name="Cooper J."/>
            <person name="Damon W."/>
            <person name="Desjardin D."/>
            <person name="Finy P."/>
            <person name="Geml J."/>
            <person name="Haridas S."/>
            <person name="Hughes K."/>
            <person name="Justo A."/>
            <person name="Karasinski D."/>
            <person name="Kautmanova I."/>
            <person name="Kiss B."/>
            <person name="Kocsube S."/>
            <person name="Kotiranta H."/>
            <person name="LaButti K.M."/>
            <person name="Lechner B.E."/>
            <person name="Liimatainen K."/>
            <person name="Lipzen A."/>
            <person name="Lukacs Z."/>
            <person name="Mihaltcheva S."/>
            <person name="Morgado L.N."/>
            <person name="Niskanen T."/>
            <person name="Noordeloos M.E."/>
            <person name="Ohm R.A."/>
            <person name="Ortiz-Santana B."/>
            <person name="Ovrebo C."/>
            <person name="Racz N."/>
            <person name="Riley R."/>
            <person name="Savchenko A."/>
            <person name="Shiryaev A."/>
            <person name="Soop K."/>
            <person name="Spirin V."/>
            <person name="Szebenyi C."/>
            <person name="Tomsovsky M."/>
            <person name="Tulloss R.E."/>
            <person name="Uehling J."/>
            <person name="Grigoriev I.V."/>
            <person name="Vagvolgyi C."/>
            <person name="Papp T."/>
            <person name="Martin F.M."/>
            <person name="Miettinen O."/>
            <person name="Hibbett D.S."/>
            <person name="Nagy L.G."/>
        </authorList>
    </citation>
    <scope>NUCLEOTIDE SEQUENCE [LARGE SCALE GENOMIC DNA]</scope>
    <source>
        <strain evidence="1 2">CBS 962.96</strain>
    </source>
</reference>